<feature type="compositionally biased region" description="Polar residues" evidence="1">
    <location>
        <begin position="473"/>
        <end position="485"/>
    </location>
</feature>
<feature type="region of interest" description="Disordered" evidence="1">
    <location>
        <begin position="982"/>
        <end position="1103"/>
    </location>
</feature>
<feature type="compositionally biased region" description="Low complexity" evidence="1">
    <location>
        <begin position="457"/>
        <end position="467"/>
    </location>
</feature>
<evidence type="ECO:0000259" key="4">
    <source>
        <dbReference type="Pfam" id="PF24345"/>
    </source>
</evidence>
<evidence type="ECO:0000259" key="2">
    <source>
        <dbReference type="Pfam" id="PF24340"/>
    </source>
</evidence>
<feature type="compositionally biased region" description="Basic and acidic residues" evidence="1">
    <location>
        <begin position="215"/>
        <end position="228"/>
    </location>
</feature>
<accession>A0ABR0K545</accession>
<feature type="region of interest" description="Disordered" evidence="1">
    <location>
        <begin position="1"/>
        <end position="40"/>
    </location>
</feature>
<feature type="compositionally biased region" description="Polar residues" evidence="1">
    <location>
        <begin position="102"/>
        <end position="111"/>
    </location>
</feature>
<feature type="region of interest" description="Disordered" evidence="1">
    <location>
        <begin position="1578"/>
        <end position="1600"/>
    </location>
</feature>
<feature type="compositionally biased region" description="Polar residues" evidence="1">
    <location>
        <begin position="301"/>
        <end position="312"/>
    </location>
</feature>
<feature type="compositionally biased region" description="Polar residues" evidence="1">
    <location>
        <begin position="1381"/>
        <end position="1395"/>
    </location>
</feature>
<feature type="compositionally biased region" description="Polar residues" evidence="1">
    <location>
        <begin position="1040"/>
        <end position="1075"/>
    </location>
</feature>
<feature type="region of interest" description="Disordered" evidence="1">
    <location>
        <begin position="1634"/>
        <end position="1680"/>
    </location>
</feature>
<dbReference type="InterPro" id="IPR056222">
    <property type="entry name" value="PH_23"/>
</dbReference>
<feature type="region of interest" description="Disordered" evidence="1">
    <location>
        <begin position="1285"/>
        <end position="1413"/>
    </location>
</feature>
<feature type="compositionally biased region" description="Low complexity" evidence="1">
    <location>
        <begin position="1715"/>
        <end position="1729"/>
    </location>
</feature>
<feature type="compositionally biased region" description="Acidic residues" evidence="1">
    <location>
        <begin position="1327"/>
        <end position="1344"/>
    </location>
</feature>
<dbReference type="EMBL" id="JAVRRG010000093">
    <property type="protein sequence ID" value="KAK5087305.1"/>
    <property type="molecule type" value="Genomic_DNA"/>
</dbReference>
<dbReference type="Pfam" id="PF24340">
    <property type="entry name" value="DH_2"/>
    <property type="match status" value="1"/>
</dbReference>
<feature type="compositionally biased region" description="Low complexity" evidence="1">
    <location>
        <begin position="1634"/>
        <end position="1657"/>
    </location>
</feature>
<feature type="domain" description="PH" evidence="3">
    <location>
        <begin position="780"/>
        <end position="921"/>
    </location>
</feature>
<dbReference type="InterPro" id="IPR056223">
    <property type="entry name" value="PH_24"/>
</dbReference>
<dbReference type="Pfam" id="PF24344">
    <property type="entry name" value="PH_23"/>
    <property type="match status" value="1"/>
</dbReference>
<dbReference type="InterPro" id="IPR056416">
    <property type="entry name" value="DH_2_fung"/>
</dbReference>
<protein>
    <submittedName>
        <fullName evidence="5">Uncharacterized protein</fullName>
    </submittedName>
</protein>
<feature type="compositionally biased region" description="Basic and acidic residues" evidence="1">
    <location>
        <begin position="381"/>
        <end position="403"/>
    </location>
</feature>
<feature type="region of interest" description="Disordered" evidence="1">
    <location>
        <begin position="921"/>
        <end position="948"/>
    </location>
</feature>
<feature type="compositionally biased region" description="Basic and acidic residues" evidence="1">
    <location>
        <begin position="339"/>
        <end position="356"/>
    </location>
</feature>
<evidence type="ECO:0000313" key="6">
    <source>
        <dbReference type="Proteomes" id="UP001345013"/>
    </source>
</evidence>
<feature type="compositionally biased region" description="Basic and acidic residues" evidence="1">
    <location>
        <begin position="988"/>
        <end position="1007"/>
    </location>
</feature>
<feature type="compositionally biased region" description="Polar residues" evidence="1">
    <location>
        <begin position="1730"/>
        <end position="1746"/>
    </location>
</feature>
<organism evidence="5 6">
    <name type="scientific">Lithohypha guttulata</name>
    <dbReference type="NCBI Taxonomy" id="1690604"/>
    <lineage>
        <taxon>Eukaryota</taxon>
        <taxon>Fungi</taxon>
        <taxon>Dikarya</taxon>
        <taxon>Ascomycota</taxon>
        <taxon>Pezizomycotina</taxon>
        <taxon>Eurotiomycetes</taxon>
        <taxon>Chaetothyriomycetidae</taxon>
        <taxon>Chaetothyriales</taxon>
        <taxon>Trichomeriaceae</taxon>
        <taxon>Lithohypha</taxon>
    </lineage>
</organism>
<proteinExistence type="predicted"/>
<feature type="compositionally biased region" description="Basic and acidic residues" evidence="1">
    <location>
        <begin position="518"/>
        <end position="528"/>
    </location>
</feature>
<keyword evidence="6" id="KW-1185">Reference proteome</keyword>
<dbReference type="Proteomes" id="UP001345013">
    <property type="component" value="Unassembled WGS sequence"/>
</dbReference>
<sequence length="1854" mass="204570">MPEAGAARKRATLQKRAQTASATTDHHVARTQTSYHDATTVHDRIRKWQTQDVTEAVDPDLLSVSSQPRSEACRTPLQIHSSAAEQVKEKEVQSTSHRRSTKWVQQENKNWVKQRRSVRQSARLSPKRTPPRAEPAVESAVKERTPPSAHLRSESQRTRNINSSRAEREERRRRRRETRARANGGTALVDDGIRVYMKSRSHFGSEPGGSTPARRVKDDEPEPEHVQDEFPQFKTQLSFSHDGPLPSEHDDPQLDKDGSPKQPSKYAQTLGKPSVPPGKPEPSRSKKRAILNKTKEMLTGGNDSSEAPSNRIPSIRAWLDEQPDMPDPFVDNQHKTPSPRRDVPEPPKHRSDRQKTPTEPAIVKVEDPNKIWDSLNSAQQREARRASRREQRNVSLRQERDSETSQPKRRLFSFEVCDEPSKGENHIAPPPNYAEPQKGSPANAKRSVPRPSKATRDASSAAAVNAAKPLEQLTPSALNRENSIQPERDISPLKRKSLPRPSDEVIAESIELDQGDAAQRDDRRPAKELKRKLTTHEDLLSVLSQPRASRSTRSLHITRKAEEPPRETVIQEALDTMRQEELKYTRELRTLVDGVTPVLLQSLLSKADATATEGIFSENRNDNTSFTRPIIDMGVALQRLKNMHGRIPLRENNIDGLLTWAVTAHKSYSDYVKSWRLGFQGVIVNLAPLDPSQMTEEEMLARDVDGDVLDDQGQKADVAYLQKRPLVRIKRMAKLFTTIRDASPGHEKALKVAELYSALTEAAKQRHSEEQGRLEDEAAANIDTTRARNMKTMAPLEIVEVDKKRKVRARDNFNMSLYHSNGQRLDCRIEIVLRDDPAPGTGGDVLICQVEEEAKWLLFQPTHLSKISARRDQSSSDLVLMVQGVAGIAQGWHELLALRAEDPAAATEWLHMLGSNPLPPKLNHNPSWNMPADPPTPPKVRPEPRGLVPQVPEVPKVPLNASALANLPSDIDIPIGEPSVILRRRPKAKTESSAKTDSTKSEQKQPERAPQLSMGGELQQRNLPEGYQHMAGRPQPRQYKASQQSTEQLAASSGPKQMPTRSQDASRTSSPSGQPSVHLLKRPTPDRQVPLVPRPRYSPQKIAQPNFYSSVTLADTNTAGSKVIPPRASEVQAETDKLVHAIETAQHSWEQEPPPLSGGLSSDYGAGTRTERPRTSNDALQQDVESENEVRRPPVTRPGKRSRVRSFSSTPLTDTIREQWSVFSGLRKKQQSTPNTPERRPTSPELVGEDLPGLPPAADREHSLIASPVGEERLLLLLAHQSAVSLSSGLHQSTTSLPQSPGHRSWQQPELKSPLKDEYCGLSSDESSSDTDSDDTDATSEMSEDDLHSELKDQATPLVRVGQGNRRSSFGPARSPPSIPSAGTKTLDPSDSASNGPYRRAPPPSSFPASKKKRTIAMVCSWSDRGVWEPIREDECSIVISPGLVQAFPMSAAHSQPIAGADWEELDDERSSNFAGQQPLVEFELTPVVPLRKGTALDITIRSPPTPNSTVRTTNNVMFRSRTVQECEKLYQLINWARCNNPTYAQLARSRSHQPTVTFAADVPQSKSRSWFSFGSREKSSYRASSRPPTSIADSAASGTSTNSAFSALRKFGENSPFSLKRSSVMRRRGLAPASGSLYSSSNGGSGSGTSTPAPASHAGFIPGPDGPNVPATSAEAANGGGMVNNMKIRLFVRKGAKWEALGQSLLTVLPAAVSGSSPDSRPGSSGASTPPQSISRAPSAMQQPRASHLRLPSSSTTPHRIHGDGREKRILIITAKNKNVVLLDEILGESCFEKVMQTGIAVNVWKEDEVINDYGGVMTGRSRMYMIQFKTSTEASWVFNMCGTYRYGSGGQS</sequence>
<feature type="compositionally biased region" description="Polar residues" evidence="1">
    <location>
        <begin position="1285"/>
        <end position="1299"/>
    </location>
</feature>
<dbReference type="Pfam" id="PF24345">
    <property type="entry name" value="PH_24"/>
    <property type="match status" value="1"/>
</dbReference>
<evidence type="ECO:0000313" key="5">
    <source>
        <dbReference type="EMBL" id="KAK5087305.1"/>
    </source>
</evidence>
<feature type="region of interest" description="Disordered" evidence="1">
    <location>
        <begin position="1714"/>
        <end position="1764"/>
    </location>
</feature>
<feature type="domain" description="PH" evidence="4">
    <location>
        <begin position="1409"/>
        <end position="1551"/>
    </location>
</feature>
<feature type="compositionally biased region" description="Basic and acidic residues" evidence="1">
    <location>
        <begin position="140"/>
        <end position="157"/>
    </location>
</feature>
<reference evidence="5 6" key="1">
    <citation type="submission" date="2023-08" db="EMBL/GenBank/DDBJ databases">
        <title>Black Yeasts Isolated from many extreme environments.</title>
        <authorList>
            <person name="Coleine C."/>
            <person name="Stajich J.E."/>
            <person name="Selbmann L."/>
        </authorList>
    </citation>
    <scope>NUCLEOTIDE SEQUENCE [LARGE SCALE GENOMIC DNA]</scope>
    <source>
        <strain evidence="5 6">CCFEE 5885</strain>
    </source>
</reference>
<evidence type="ECO:0000259" key="3">
    <source>
        <dbReference type="Pfam" id="PF24344"/>
    </source>
</evidence>
<gene>
    <name evidence="5" type="ORF">LTR24_006832</name>
</gene>
<feature type="compositionally biased region" description="Basic and acidic residues" evidence="1">
    <location>
        <begin position="247"/>
        <end position="259"/>
    </location>
</feature>
<feature type="region of interest" description="Disordered" evidence="1">
    <location>
        <begin position="59"/>
        <end position="532"/>
    </location>
</feature>
<feature type="compositionally biased region" description="Polar residues" evidence="1">
    <location>
        <begin position="1582"/>
        <end position="1600"/>
    </location>
</feature>
<feature type="region of interest" description="Disordered" evidence="1">
    <location>
        <begin position="1139"/>
        <end position="1265"/>
    </location>
</feature>
<evidence type="ECO:0000256" key="1">
    <source>
        <dbReference type="SAM" id="MobiDB-lite"/>
    </source>
</evidence>
<comment type="caution">
    <text evidence="5">The sequence shown here is derived from an EMBL/GenBank/DDBJ whole genome shotgun (WGS) entry which is preliminary data.</text>
</comment>
<name>A0ABR0K545_9EURO</name>
<feature type="domain" description="DBL homology" evidence="2">
    <location>
        <begin position="568"/>
        <end position="767"/>
    </location>
</feature>